<evidence type="ECO:0000256" key="2">
    <source>
        <dbReference type="ARBA" id="ARBA00007267"/>
    </source>
</evidence>
<comment type="subcellular location">
    <subcellularLocation>
        <location evidence="1">Nucleus</location>
    </subcellularLocation>
</comment>
<evidence type="ECO:0000256" key="3">
    <source>
        <dbReference type="ARBA" id="ARBA00023242"/>
    </source>
</evidence>
<evidence type="ECO:0000313" key="6">
    <source>
        <dbReference type="EMBL" id="JAD84471.1"/>
    </source>
</evidence>
<proteinExistence type="inferred from homology"/>
<comment type="similarity">
    <text evidence="2">Belongs to the lin-54 family.</text>
</comment>
<feature type="compositionally biased region" description="Pro residues" evidence="4">
    <location>
        <begin position="24"/>
        <end position="36"/>
    </location>
</feature>
<sequence>MEQEKQQQQVEPPAPAPAAATEPRAPPQPQQQPRPPVTVQTAMPVPRPWPVAFTPMKPVVEMKSSTPTKRKKHCNCKNSQCLKLYCECFAAGDYCDGCNCKQCGNTVENEKNRQEAINNTKQRNPNAFQPKIENGPNNLSVRKDVAGASPSLPKHNKGCHCKKSGCLKKYCECFQANILCFRNCKCMDCKNFEGSEELRAIIQGDNSCGRNNIQQAANVALNGAIGSSGYIFSPVRRKRPPEDPYGQRLSGEGNKTQTQFQEANHVDTSQLASSTGLDGCIGSKSKLVYRSPLANTIHLTDVNDLANHLVIVCRKAAEGFTIIADNKVQMEVDRKICTKTVQNFDGNKEETQKAAAIQLDNLTNINQHNTGDFRSQCSNTQEDSRPVSPGTQALMCDEQDLTFGTDYRSSIPVAFHDQDNSELHTVQENAMLREFRNYLRLIVTRGKVNAEGRSSSGSGMELDVERHHGSSTILAPEIDEAKSNAPNDPVNPKTSQSFASNGISEDQVRESK</sequence>
<dbReference type="GO" id="GO:0005634">
    <property type="term" value="C:nucleus"/>
    <property type="evidence" value="ECO:0007669"/>
    <property type="project" value="UniProtKB-SubCell"/>
</dbReference>
<evidence type="ECO:0000256" key="1">
    <source>
        <dbReference type="ARBA" id="ARBA00004123"/>
    </source>
</evidence>
<dbReference type="InterPro" id="IPR028307">
    <property type="entry name" value="Lin-54_fam"/>
</dbReference>
<keyword evidence="3" id="KW-0539">Nucleus</keyword>
<protein>
    <recommendedName>
        <fullName evidence="5">CRC domain-containing protein</fullName>
    </recommendedName>
</protein>
<reference evidence="6" key="2">
    <citation type="journal article" date="2015" name="Data Brief">
        <title>Shoot transcriptome of the giant reed, Arundo donax.</title>
        <authorList>
            <person name="Barrero R.A."/>
            <person name="Guerrero F.D."/>
            <person name="Moolhuijzen P."/>
            <person name="Goolsby J.A."/>
            <person name="Tidwell J."/>
            <person name="Bellgard S.E."/>
            <person name="Bellgard M.I."/>
        </authorList>
    </citation>
    <scope>NUCLEOTIDE SEQUENCE</scope>
    <source>
        <tissue evidence="6">Shoot tissue taken approximately 20 cm above the soil surface</tissue>
    </source>
</reference>
<dbReference type="PROSITE" id="PS51634">
    <property type="entry name" value="CRC"/>
    <property type="match status" value="1"/>
</dbReference>
<reference evidence="6" key="1">
    <citation type="submission" date="2014-09" db="EMBL/GenBank/DDBJ databases">
        <authorList>
            <person name="Magalhaes I.L.F."/>
            <person name="Oliveira U."/>
            <person name="Santos F.R."/>
            <person name="Vidigal T.H.D.A."/>
            <person name="Brescovit A.D."/>
            <person name="Santos A.J."/>
        </authorList>
    </citation>
    <scope>NUCLEOTIDE SEQUENCE</scope>
    <source>
        <tissue evidence="6">Shoot tissue taken approximately 20 cm above the soil surface</tissue>
    </source>
</reference>
<dbReference type="GO" id="GO:0006355">
    <property type="term" value="P:regulation of DNA-templated transcription"/>
    <property type="evidence" value="ECO:0007669"/>
    <property type="project" value="TreeGrafter"/>
</dbReference>
<name>A0A0A9D9J6_ARUDO</name>
<dbReference type="PANTHER" id="PTHR12446:SF58">
    <property type="entry name" value="OS06G0332700 PROTEIN"/>
    <property type="match status" value="1"/>
</dbReference>
<evidence type="ECO:0000256" key="4">
    <source>
        <dbReference type="SAM" id="MobiDB-lite"/>
    </source>
</evidence>
<feature type="region of interest" description="Disordered" evidence="4">
    <location>
        <begin position="1"/>
        <end position="43"/>
    </location>
</feature>
<dbReference type="AlphaFoldDB" id="A0A0A9D9J6"/>
<accession>A0A0A9D9J6</accession>
<feature type="domain" description="CRC" evidence="5">
    <location>
        <begin position="70"/>
        <end position="194"/>
    </location>
</feature>
<dbReference type="Pfam" id="PF03638">
    <property type="entry name" value="TCR"/>
    <property type="match status" value="2"/>
</dbReference>
<dbReference type="SMART" id="SM01114">
    <property type="entry name" value="CXC"/>
    <property type="match status" value="2"/>
</dbReference>
<feature type="region of interest" description="Disordered" evidence="4">
    <location>
        <begin position="449"/>
        <end position="512"/>
    </location>
</feature>
<feature type="compositionally biased region" description="Low complexity" evidence="4">
    <location>
        <begin position="1"/>
        <end position="23"/>
    </location>
</feature>
<dbReference type="InterPro" id="IPR033467">
    <property type="entry name" value="Tesmin/TSO1-like_CXC"/>
</dbReference>
<dbReference type="EMBL" id="GBRH01213424">
    <property type="protein sequence ID" value="JAD84471.1"/>
    <property type="molecule type" value="Transcribed_RNA"/>
</dbReference>
<dbReference type="PANTHER" id="PTHR12446">
    <property type="entry name" value="TESMIN/TSO1-RELATED"/>
    <property type="match status" value="1"/>
</dbReference>
<dbReference type="InterPro" id="IPR005172">
    <property type="entry name" value="CRC"/>
</dbReference>
<evidence type="ECO:0000259" key="5">
    <source>
        <dbReference type="PROSITE" id="PS51634"/>
    </source>
</evidence>
<organism evidence="6">
    <name type="scientific">Arundo donax</name>
    <name type="common">Giant reed</name>
    <name type="synonym">Donax arundinaceus</name>
    <dbReference type="NCBI Taxonomy" id="35708"/>
    <lineage>
        <taxon>Eukaryota</taxon>
        <taxon>Viridiplantae</taxon>
        <taxon>Streptophyta</taxon>
        <taxon>Embryophyta</taxon>
        <taxon>Tracheophyta</taxon>
        <taxon>Spermatophyta</taxon>
        <taxon>Magnoliopsida</taxon>
        <taxon>Liliopsida</taxon>
        <taxon>Poales</taxon>
        <taxon>Poaceae</taxon>
        <taxon>PACMAD clade</taxon>
        <taxon>Arundinoideae</taxon>
        <taxon>Arundineae</taxon>
        <taxon>Arundo</taxon>
    </lineage>
</organism>
<feature type="compositionally biased region" description="Polar residues" evidence="4">
    <location>
        <begin position="492"/>
        <end position="504"/>
    </location>
</feature>